<dbReference type="Gene3D" id="2.130.10.10">
    <property type="entry name" value="YVTN repeat-like/Quinoprotein amine dehydrogenase"/>
    <property type="match status" value="2"/>
</dbReference>
<dbReference type="InterPro" id="IPR041286">
    <property type="entry name" value="MBG_2"/>
</dbReference>
<proteinExistence type="predicted"/>
<dbReference type="InterPro" id="IPR026341">
    <property type="entry name" value="T9SS_type_B"/>
</dbReference>
<dbReference type="InterPro" id="IPR019405">
    <property type="entry name" value="Lactonase_7-beta_prop"/>
</dbReference>
<accession>A0A929KYN4</accession>
<feature type="signal peptide" evidence="1">
    <location>
        <begin position="1"/>
        <end position="21"/>
    </location>
</feature>
<keyword evidence="4" id="KW-1185">Reference proteome</keyword>
<dbReference type="Pfam" id="PF18676">
    <property type="entry name" value="MBG_2"/>
    <property type="match status" value="2"/>
</dbReference>
<organism evidence="3 4">
    <name type="scientific">Mucilaginibacter myungsuensis</name>
    <dbReference type="NCBI Taxonomy" id="649104"/>
    <lineage>
        <taxon>Bacteria</taxon>
        <taxon>Pseudomonadati</taxon>
        <taxon>Bacteroidota</taxon>
        <taxon>Sphingobacteriia</taxon>
        <taxon>Sphingobacteriales</taxon>
        <taxon>Sphingobacteriaceae</taxon>
        <taxon>Mucilaginibacter</taxon>
    </lineage>
</organism>
<dbReference type="PANTHER" id="PTHR47197:SF3">
    <property type="entry name" value="DIHYDRO-HEME D1 DEHYDROGENASE"/>
    <property type="match status" value="1"/>
</dbReference>
<evidence type="ECO:0000259" key="2">
    <source>
        <dbReference type="Pfam" id="PF18676"/>
    </source>
</evidence>
<dbReference type="PANTHER" id="PTHR47197">
    <property type="entry name" value="PROTEIN NIRF"/>
    <property type="match status" value="1"/>
</dbReference>
<evidence type="ECO:0000256" key="1">
    <source>
        <dbReference type="SAM" id="SignalP"/>
    </source>
</evidence>
<dbReference type="SUPFAM" id="SSF50969">
    <property type="entry name" value="YVTN repeat-like/Quinoprotein amine dehydrogenase"/>
    <property type="match status" value="1"/>
</dbReference>
<dbReference type="Pfam" id="PF13585">
    <property type="entry name" value="CHU_C"/>
    <property type="match status" value="1"/>
</dbReference>
<name>A0A929KYN4_9SPHI</name>
<comment type="caution">
    <text evidence="3">The sequence shown here is derived from an EMBL/GenBank/DDBJ whole genome shotgun (WGS) entry which is preliminary data.</text>
</comment>
<dbReference type="Proteomes" id="UP000622475">
    <property type="component" value="Unassembled WGS sequence"/>
</dbReference>
<gene>
    <name evidence="3" type="ORF">IRJ16_03920</name>
</gene>
<protein>
    <submittedName>
        <fullName evidence="3">Gliding motility-associated C-terminal domain-containing protein</fullName>
    </submittedName>
</protein>
<feature type="domain" description="MBG" evidence="2">
    <location>
        <begin position="228"/>
        <end position="312"/>
    </location>
</feature>
<dbReference type="Gene3D" id="3.30.160.710">
    <property type="match status" value="1"/>
</dbReference>
<dbReference type="InterPro" id="IPR011964">
    <property type="entry name" value="YVTN_b-propeller_repeat"/>
</dbReference>
<reference evidence="3" key="1">
    <citation type="submission" date="2020-10" db="EMBL/GenBank/DDBJ databases">
        <title>Mucilaginibacter mali sp. nov., isolated from rhizosphere soil of apple orchard.</title>
        <authorList>
            <person name="Lee J.-S."/>
            <person name="Kim H.S."/>
            <person name="Kim J.-S."/>
        </authorList>
    </citation>
    <scope>NUCLEOTIDE SEQUENCE</scope>
    <source>
        <strain evidence="3">KCTC 22746</strain>
    </source>
</reference>
<sequence>MMRKTVIIFCLLFATIFVARAQVINLMSPAGLTFTGTYGTASNTRTFSISGSALQAGILVTPPPGYQVSLNNIAYSNTITVGAAGEVDVTNIFIRLPATANAGDYVGDVVLTSPGALTVSGPSLSGTVNPFVLNLFITIRKPYGYEFPPGVYDYTELEFREWNGLLKNGNKVNSIDISITAGNSRFDKAGPYPGSVVIKDFTGRDGYLPGNYIVNFRTGDNTIYAADLMITANNVTKNFGTDLSNVPNSTQYTVLGLQNGETIGTVDIAYLAGAAAAAPPGRYQGAVEASNVKGGNIDRNNYNLLYIKGDLTVLSTTPEITATTTPVVIIACEGTPSSGAGIQQVTVSGKNIATGITAAAPTNFEVGLSVNGPFSTAVLIPAAAGVVTNATVYVRTAASAPAGLRTGFVVLSSSGAQNQFAEVSGTINMSPTVDRISAQTYRNGQVTTPIALSGSGNIFNWTNSNTAIGLGASGVGVIPAFSAINRGTSTVTATITVTPRSLPLLQVLTQGSNAVTSFNTIDGKQEAVISISPNITSIAISPDSKRIYGVQRSATGNLYGYKVANGVLESSITSGAASGKMVISPDGNKAFVPVSSASTSYLHAINTGYTPFTGDNYIELSSPCVGTAITPDGKSVYVLSNLPDAVTAINTNNYADKKSVTGSLATFIQHAVTSTDGSKLFVAGTGVSIINTATNAVIRNIATGITAGDIAVSADGNTLYVSQPSADRLLIFDVNTGNLLTQIAVGKRPTALALSADGTRLYVANSGETSVSEIDVAARSVIKAIQTGTAPLQLGLVGGTSCPGVPEQFTITVGPTSRFDLVSGPSALETEFGTNSAVSNFVVSGINLTQPVTITAPPGFSINVNGIGFSGQQTFPAGWFANNSNNTLSISIRLNANTDAGPHSGNIVLTTSAADPLNIPMPVSTVRPAPLTLVANEYLKPYGESLLTPVLRSQGLTITAGGLKNGNTIITATYNYGSGRNANDDAGRYANSITVGTINGEYGFKESNYAITRPILGDIVITKAPLIIKANNIEKTYGDVLTNGAQNSGITVTGLKGQDRAGIATISFGEGAAATAAVKEYPGSVTITGVTGGTFKPTNYEFNGYGTGDIIVKKAQLTITPDNATRMTGQENPSFTADIKGFVNGEDASVLTRQPVITTTASRTSVPGTYPITATNADAANYTMVYTPGTLTITLAPVINLVIPNTITPNGDGINDTWVIGNMFAYPKATINVYNRLGHPVFTSIGYTTPWDGKYKGQNLNAGVYYYVIQTGLADKPLSGSITLIR</sequence>
<dbReference type="InterPro" id="IPR011044">
    <property type="entry name" value="Quino_amine_DH_bsu"/>
</dbReference>
<dbReference type="NCBIfam" id="TIGR04131">
    <property type="entry name" value="Bac_Flav_CTERM"/>
    <property type="match status" value="1"/>
</dbReference>
<dbReference type="EMBL" id="JADFFL010000002">
    <property type="protein sequence ID" value="MBE9661020.1"/>
    <property type="molecule type" value="Genomic_DNA"/>
</dbReference>
<dbReference type="Pfam" id="PF10282">
    <property type="entry name" value="Lactonase"/>
    <property type="match status" value="1"/>
</dbReference>
<evidence type="ECO:0000313" key="4">
    <source>
        <dbReference type="Proteomes" id="UP000622475"/>
    </source>
</evidence>
<keyword evidence="1" id="KW-0732">Signal</keyword>
<feature type="chain" id="PRO_5037024538" evidence="1">
    <location>
        <begin position="22"/>
        <end position="1286"/>
    </location>
</feature>
<feature type="domain" description="MBG" evidence="2">
    <location>
        <begin position="1117"/>
        <end position="1192"/>
    </location>
</feature>
<dbReference type="NCBIfam" id="TIGR02276">
    <property type="entry name" value="beta_rpt_yvtn"/>
    <property type="match status" value="1"/>
</dbReference>
<dbReference type="InterPro" id="IPR015943">
    <property type="entry name" value="WD40/YVTN_repeat-like_dom_sf"/>
</dbReference>
<dbReference type="RefSeq" id="WP_194110230.1">
    <property type="nucleotide sequence ID" value="NZ_JADFFL010000002.1"/>
</dbReference>
<evidence type="ECO:0000313" key="3">
    <source>
        <dbReference type="EMBL" id="MBE9661020.1"/>
    </source>
</evidence>
<dbReference type="InterPro" id="IPR051200">
    <property type="entry name" value="Host-pathogen_enzymatic-act"/>
</dbReference>